<sequence>MASTLANWQLGIVIPLLVLQQTHSAATALFTFALRGAAYAVSPLIGAVIDRFDQRTVFALAQFQQAVCIVLLALSPGGWVAGLLVLLSGAGAVATTITSQFVLVPKFIDTASRDTAVARLMTALELTRVVGLLAGGAAISWQGPTFSLLVVVALYALAGLISLLLPHVVPDAPQGGLFANLGIGFRWLAKRDILWLVVTMAAVNLSIGQLEAVLVTVFEQKGVSALISSGLLAVGLVASATASALTPRFLPSWSTERRILLSQLVVLGAMCLIATPFVALTAVGYVVLSFATGYNNVVSITYRHNLVPVEIAGRVNSVIRMVITGAVPASGLLYAGATRLDGFAFWVPALVILVAAVTAWGVHSFRGVTTETVPTAH</sequence>
<feature type="transmembrane region" description="Helical" evidence="6">
    <location>
        <begin position="145"/>
        <end position="165"/>
    </location>
</feature>
<dbReference type="InterPro" id="IPR036259">
    <property type="entry name" value="MFS_trans_sf"/>
</dbReference>
<evidence type="ECO:0000313" key="7">
    <source>
        <dbReference type="EMBL" id="MFC5813128.1"/>
    </source>
</evidence>
<feature type="transmembrane region" description="Helical" evidence="6">
    <location>
        <begin position="224"/>
        <end position="247"/>
    </location>
</feature>
<comment type="caution">
    <text evidence="7">The sequence shown here is derived from an EMBL/GenBank/DDBJ whole genome shotgun (WGS) entry which is preliminary data.</text>
</comment>
<feature type="transmembrane region" description="Helical" evidence="6">
    <location>
        <begin position="25"/>
        <end position="49"/>
    </location>
</feature>
<dbReference type="Proteomes" id="UP001596112">
    <property type="component" value="Unassembled WGS sequence"/>
</dbReference>
<dbReference type="PANTHER" id="PTHR23513">
    <property type="entry name" value="INTEGRAL MEMBRANE EFFLUX PROTEIN-RELATED"/>
    <property type="match status" value="1"/>
</dbReference>
<name>A0ABW1BKD5_9ACTN</name>
<evidence type="ECO:0000256" key="1">
    <source>
        <dbReference type="ARBA" id="ARBA00004651"/>
    </source>
</evidence>
<keyword evidence="8" id="KW-1185">Reference proteome</keyword>
<evidence type="ECO:0000256" key="2">
    <source>
        <dbReference type="ARBA" id="ARBA00022475"/>
    </source>
</evidence>
<reference evidence="8" key="1">
    <citation type="journal article" date="2019" name="Int. J. Syst. Evol. Microbiol.">
        <title>The Global Catalogue of Microorganisms (GCM) 10K type strain sequencing project: providing services to taxonomists for standard genome sequencing and annotation.</title>
        <authorList>
            <consortium name="The Broad Institute Genomics Platform"/>
            <consortium name="The Broad Institute Genome Sequencing Center for Infectious Disease"/>
            <person name="Wu L."/>
            <person name="Ma J."/>
        </authorList>
    </citation>
    <scope>NUCLEOTIDE SEQUENCE [LARGE SCALE GENOMIC DNA]</scope>
    <source>
        <strain evidence="8">JCM 9918</strain>
    </source>
</reference>
<gene>
    <name evidence="7" type="ORF">ACFQGO_37450</name>
</gene>
<keyword evidence="5 6" id="KW-0472">Membrane</keyword>
<accession>A0ABW1BKD5</accession>
<proteinExistence type="predicted"/>
<feature type="transmembrane region" description="Helical" evidence="6">
    <location>
        <begin position="343"/>
        <end position="362"/>
    </location>
</feature>
<keyword evidence="3 6" id="KW-0812">Transmembrane</keyword>
<feature type="transmembrane region" description="Helical" evidence="6">
    <location>
        <begin position="80"/>
        <end position="104"/>
    </location>
</feature>
<dbReference type="InterPro" id="IPR011701">
    <property type="entry name" value="MFS"/>
</dbReference>
<evidence type="ECO:0000313" key="8">
    <source>
        <dbReference type="Proteomes" id="UP001596112"/>
    </source>
</evidence>
<dbReference type="RefSeq" id="WP_272173020.1">
    <property type="nucleotide sequence ID" value="NZ_JAQOSL010000075.1"/>
</dbReference>
<feature type="transmembrane region" description="Helical" evidence="6">
    <location>
        <begin position="193"/>
        <end position="218"/>
    </location>
</feature>
<dbReference type="PANTHER" id="PTHR23513:SF6">
    <property type="entry name" value="MAJOR FACILITATOR SUPERFAMILY ASSOCIATED DOMAIN-CONTAINING PROTEIN"/>
    <property type="match status" value="1"/>
</dbReference>
<dbReference type="SUPFAM" id="SSF103473">
    <property type="entry name" value="MFS general substrate transporter"/>
    <property type="match status" value="1"/>
</dbReference>
<keyword evidence="2" id="KW-1003">Cell membrane</keyword>
<dbReference type="Pfam" id="PF07690">
    <property type="entry name" value="MFS_1"/>
    <property type="match status" value="1"/>
</dbReference>
<evidence type="ECO:0000256" key="6">
    <source>
        <dbReference type="SAM" id="Phobius"/>
    </source>
</evidence>
<dbReference type="Gene3D" id="1.20.1250.20">
    <property type="entry name" value="MFS general substrate transporter like domains"/>
    <property type="match status" value="1"/>
</dbReference>
<organism evidence="7 8">
    <name type="scientific">Streptomyces heilongjiangensis</name>
    <dbReference type="NCBI Taxonomy" id="945052"/>
    <lineage>
        <taxon>Bacteria</taxon>
        <taxon>Bacillati</taxon>
        <taxon>Actinomycetota</taxon>
        <taxon>Actinomycetes</taxon>
        <taxon>Kitasatosporales</taxon>
        <taxon>Streptomycetaceae</taxon>
        <taxon>Streptomyces</taxon>
    </lineage>
</organism>
<protein>
    <submittedName>
        <fullName evidence="7">MFS transporter</fullName>
    </submittedName>
</protein>
<evidence type="ECO:0000256" key="3">
    <source>
        <dbReference type="ARBA" id="ARBA00022692"/>
    </source>
</evidence>
<feature type="transmembrane region" description="Helical" evidence="6">
    <location>
        <begin position="259"/>
        <end position="279"/>
    </location>
</feature>
<feature type="transmembrane region" description="Helical" evidence="6">
    <location>
        <begin position="116"/>
        <end position="139"/>
    </location>
</feature>
<feature type="transmembrane region" description="Helical" evidence="6">
    <location>
        <begin position="318"/>
        <end position="337"/>
    </location>
</feature>
<evidence type="ECO:0000256" key="4">
    <source>
        <dbReference type="ARBA" id="ARBA00022989"/>
    </source>
</evidence>
<dbReference type="EMBL" id="JBHSNZ010000053">
    <property type="protein sequence ID" value="MFC5813128.1"/>
    <property type="molecule type" value="Genomic_DNA"/>
</dbReference>
<keyword evidence="4 6" id="KW-1133">Transmembrane helix</keyword>
<evidence type="ECO:0000256" key="5">
    <source>
        <dbReference type="ARBA" id="ARBA00023136"/>
    </source>
</evidence>
<comment type="subcellular location">
    <subcellularLocation>
        <location evidence="1">Cell membrane</location>
        <topology evidence="1">Multi-pass membrane protein</topology>
    </subcellularLocation>
</comment>